<dbReference type="Proteomes" id="UP001187531">
    <property type="component" value="Unassembled WGS sequence"/>
</dbReference>
<gene>
    <name evidence="13" type="ORF">QYM36_013194</name>
</gene>
<feature type="domain" description="TRPM SLOG" evidence="11">
    <location>
        <begin position="135"/>
        <end position="305"/>
    </location>
</feature>
<evidence type="ECO:0000256" key="4">
    <source>
        <dbReference type="ARBA" id="ARBA00022989"/>
    </source>
</evidence>
<dbReference type="Pfam" id="PF00520">
    <property type="entry name" value="Ion_trans"/>
    <property type="match status" value="1"/>
</dbReference>
<dbReference type="InterPro" id="IPR005821">
    <property type="entry name" value="Ion_trans_dom"/>
</dbReference>
<dbReference type="GO" id="GO:0005261">
    <property type="term" value="F:monoatomic cation channel activity"/>
    <property type="evidence" value="ECO:0007669"/>
    <property type="project" value="TreeGrafter"/>
</dbReference>
<evidence type="ECO:0000259" key="12">
    <source>
        <dbReference type="Pfam" id="PF25508"/>
    </source>
</evidence>
<accession>A0AA88KYI5</accession>
<feature type="transmembrane region" description="Helical" evidence="9">
    <location>
        <begin position="906"/>
        <end position="927"/>
    </location>
</feature>
<evidence type="ECO:0000256" key="6">
    <source>
        <dbReference type="ARBA" id="ARBA00023136"/>
    </source>
</evidence>
<evidence type="ECO:0000256" key="5">
    <source>
        <dbReference type="ARBA" id="ARBA00023065"/>
    </source>
</evidence>
<keyword evidence="3 9" id="KW-0812">Transmembrane</keyword>
<comment type="caution">
    <text evidence="13">The sequence shown here is derived from an EMBL/GenBank/DDBJ whole genome shotgun (WGS) entry which is preliminary data.</text>
</comment>
<evidence type="ECO:0000313" key="13">
    <source>
        <dbReference type="EMBL" id="KAK2709452.1"/>
    </source>
</evidence>
<feature type="domain" description="TRPM-like" evidence="12">
    <location>
        <begin position="356"/>
        <end position="624"/>
    </location>
</feature>
<evidence type="ECO:0000256" key="7">
    <source>
        <dbReference type="ARBA" id="ARBA00023303"/>
    </source>
</evidence>
<keyword evidence="6 9" id="KW-0472">Membrane</keyword>
<reference evidence="13" key="1">
    <citation type="submission" date="2023-07" db="EMBL/GenBank/DDBJ databases">
        <title>Chromosome-level genome assembly of Artemia franciscana.</title>
        <authorList>
            <person name="Jo E."/>
        </authorList>
    </citation>
    <scope>NUCLEOTIDE SEQUENCE</scope>
    <source>
        <tissue evidence="13">Whole body</tissue>
    </source>
</reference>
<dbReference type="Pfam" id="PF18139">
    <property type="entry name" value="LSDAT_euk"/>
    <property type="match status" value="2"/>
</dbReference>
<evidence type="ECO:0000313" key="14">
    <source>
        <dbReference type="Proteomes" id="UP001187531"/>
    </source>
</evidence>
<dbReference type="InterPro" id="IPR050927">
    <property type="entry name" value="TRPM"/>
</dbReference>
<evidence type="ECO:0000259" key="11">
    <source>
        <dbReference type="Pfam" id="PF18139"/>
    </source>
</evidence>
<keyword evidence="4 9" id="KW-1133">Transmembrane helix</keyword>
<keyword evidence="2" id="KW-0813">Transport</keyword>
<feature type="transmembrane region" description="Helical" evidence="9">
    <location>
        <begin position="988"/>
        <end position="1009"/>
    </location>
</feature>
<dbReference type="PANTHER" id="PTHR13800">
    <property type="entry name" value="TRANSIENT RECEPTOR POTENTIAL CATION CHANNEL, SUBFAMILY M, MEMBER 6"/>
    <property type="match status" value="1"/>
</dbReference>
<evidence type="ECO:0000256" key="1">
    <source>
        <dbReference type="ARBA" id="ARBA00004141"/>
    </source>
</evidence>
<protein>
    <submittedName>
        <fullName evidence="13">Uncharacterized protein</fullName>
    </submittedName>
</protein>
<evidence type="ECO:0000256" key="2">
    <source>
        <dbReference type="ARBA" id="ARBA00022448"/>
    </source>
</evidence>
<keyword evidence="7" id="KW-0407">Ion channel</keyword>
<dbReference type="InterPro" id="IPR041491">
    <property type="entry name" value="TRPM_SLOG"/>
</dbReference>
<evidence type="ECO:0000256" key="3">
    <source>
        <dbReference type="ARBA" id="ARBA00022692"/>
    </source>
</evidence>
<dbReference type="GO" id="GO:0030001">
    <property type="term" value="P:metal ion transport"/>
    <property type="evidence" value="ECO:0007669"/>
    <property type="project" value="TreeGrafter"/>
</dbReference>
<keyword evidence="14" id="KW-1185">Reference proteome</keyword>
<feature type="transmembrane region" description="Helical" evidence="9">
    <location>
        <begin position="781"/>
        <end position="799"/>
    </location>
</feature>
<name>A0AA88KYI5_ARTSF</name>
<feature type="compositionally biased region" description="Basic and acidic residues" evidence="8">
    <location>
        <begin position="1397"/>
        <end position="1407"/>
    </location>
</feature>
<proteinExistence type="predicted"/>
<keyword evidence="5" id="KW-0406">Ion transport</keyword>
<dbReference type="GO" id="GO:0005886">
    <property type="term" value="C:plasma membrane"/>
    <property type="evidence" value="ECO:0007669"/>
    <property type="project" value="TreeGrafter"/>
</dbReference>
<evidence type="ECO:0000259" key="10">
    <source>
        <dbReference type="Pfam" id="PF00520"/>
    </source>
</evidence>
<organism evidence="13 14">
    <name type="scientific">Artemia franciscana</name>
    <name type="common">Brine shrimp</name>
    <name type="synonym">Artemia sanfranciscana</name>
    <dbReference type="NCBI Taxonomy" id="6661"/>
    <lineage>
        <taxon>Eukaryota</taxon>
        <taxon>Metazoa</taxon>
        <taxon>Ecdysozoa</taxon>
        <taxon>Arthropoda</taxon>
        <taxon>Crustacea</taxon>
        <taxon>Branchiopoda</taxon>
        <taxon>Anostraca</taxon>
        <taxon>Artemiidae</taxon>
        <taxon>Artemia</taxon>
    </lineage>
</organism>
<evidence type="ECO:0000256" key="9">
    <source>
        <dbReference type="SAM" id="Phobius"/>
    </source>
</evidence>
<dbReference type="InterPro" id="IPR057366">
    <property type="entry name" value="TRPM-like"/>
</dbReference>
<dbReference type="Pfam" id="PF25508">
    <property type="entry name" value="TRPM2"/>
    <property type="match status" value="1"/>
</dbReference>
<feature type="transmembrane region" description="Helical" evidence="9">
    <location>
        <begin position="873"/>
        <end position="891"/>
    </location>
</feature>
<dbReference type="PANTHER" id="PTHR13800:SF1">
    <property type="entry name" value="TRANSIENT RECEPTOR POTENTIAL CATION CHANNEL TRPM"/>
    <property type="match status" value="1"/>
</dbReference>
<feature type="region of interest" description="Disordered" evidence="8">
    <location>
        <begin position="1214"/>
        <end position="1263"/>
    </location>
</feature>
<dbReference type="EMBL" id="JAVRJZ010000017">
    <property type="protein sequence ID" value="KAK2709452.1"/>
    <property type="molecule type" value="Genomic_DNA"/>
</dbReference>
<feature type="compositionally biased region" description="Basic residues" evidence="8">
    <location>
        <begin position="1230"/>
        <end position="1241"/>
    </location>
</feature>
<evidence type="ECO:0000256" key="8">
    <source>
        <dbReference type="SAM" id="MobiDB-lite"/>
    </source>
</evidence>
<sequence length="1484" mass="169446">MVDASHKSLEAVFFKWECQLFIPSIKDPNRCGCGDILLIHQTRKIPVTKQIQEWIPDKHTLTSPTDAFGVIEFQGGAHPSKAQYIRLSYDTRPEAILQLLLKRWMLELPKLVISVHGGKANFELPSRLDGILKKRHVGDALSSERSPRLRPGRVVSIGIVPWGIVENRQSLVGKGKDVPYMSIDKPRSHLAALNNRHSYFLLVDDGSVGRYGAEIELWRKLERIISSQRLPSKTPCNVPMVCLVVEGGIHTIRKVLKYVSEKPPIPVVVVQGSGRAADLLAFAYRYVDENGDCTCVKKKNLITIFQGDEPVETYGENAEELDLAILTALFRSRHLSVPEQLSLALAWNRTDLARREIFIYGQNWPEGDLDEAMMEALANNRVDFVKLLLEKGVSMSHFITIPRLEQLYNAKTGPANTLGYLVADIRPHMPRNYHFTLLDTGLVINQLMGGTYKSSYSSRKFREVYHQVMKQQYAHHLGKSSFKIPNCSLKAVGTVTEDLESEDVIFTFPFNELLVWAVLTKRQSMAILMWQHGEEALAKSLIASCLYKAMAKEAADDDLEAEVCEELKKYSAEFESLSLELLDFCYRQDDDMTLQLLTCALPHWGRQTCLYLAVLCNFKPMLSHPSAQILLADLWMGGLRTRKSPNLKVLLGLLFPPAILTLQFKSKEELLLMPQTEEEHLYEIEEEEAPSETSSFLDIHNANSKTDNDGYSKGEEAHDVHNYIFSRSDCQDVLQGQNGSPYLDSSSDQQLDQKHRKQLESKKKIYEFYGAPITKFMAHSMAYITFLIIYTYTVLIRSLPLPEWNEYFLFTYLAVFGIEKMREIIDIDAPNVLKKIKVWRTSAWNVGDTIGIVTFMIGFCLRHIPEILAESRVIYSVNIVFWYVRILRILMVSKRLGPLVTLIGKFAYTMAYFVILLVVFLLGYGVFRQSLLYPNNEPNWLLARNVTFQPYFMIYGELFAEEIDAPCGELGEDPCVPGRWLNPIFMTVYLLMAIILLLNMLIAIFNSIFIRTNAIAHQVWMFHRYSVVMDYEQRPSLPPPFVVLSYPFLIYRWCKRCIKGQPRVFGGGLKLFLDEEGLERLRDFEEECMEYLALEKEEKVRSSREEQNRISYEQYEKLYLRSEALLSSKQLILEHLCRLEHIISTITNDKDNVGSLSNGIKNLLKFDSRLYSNRKSDEADLQPHVTVAELEKLNRVSEAAHRVCYVSEMSFDEESDDSTDNVQDFDRSRHSSIKRKYRHKSGSSVNEIIPEHSPVPSISSFPSRHRLSHMKSCPSSCEHKPDKEFSFQSGGFPMRGCSSERVQAVNITQPIPGTSSYDLLRQAQQELRSLADELNDSKNHLLVPFFHYPSLETTRRGIVEAEDMHLRIADYNLLEGIIVQRLSESESPKPGVQDTISDGKDNLPKSDKKIHKENMKTRLPNPDSGLSLPVGQTVVSFVSTRPRKRTISISMIQKQASVMGENTELESLAMDVLEKGLDETDIPF</sequence>
<feature type="domain" description="Ion transport" evidence="10">
    <location>
        <begin position="782"/>
        <end position="1011"/>
    </location>
</feature>
<feature type="domain" description="TRPM SLOG" evidence="11">
    <location>
        <begin position="82"/>
        <end position="134"/>
    </location>
</feature>
<feature type="region of interest" description="Disordered" evidence="8">
    <location>
        <begin position="1384"/>
        <end position="1407"/>
    </location>
</feature>
<comment type="subcellular location">
    <subcellularLocation>
        <location evidence="1">Membrane</location>
        <topology evidence="1">Multi-pass membrane protein</topology>
    </subcellularLocation>
</comment>